<dbReference type="PROSITE" id="PS51819">
    <property type="entry name" value="VOC"/>
    <property type="match status" value="2"/>
</dbReference>
<dbReference type="CDD" id="cd07247">
    <property type="entry name" value="SgaA_N_like"/>
    <property type="match status" value="2"/>
</dbReference>
<dbReference type="Proteomes" id="UP000555564">
    <property type="component" value="Unassembled WGS sequence"/>
</dbReference>
<dbReference type="AlphaFoldDB" id="A0A7X0IE10"/>
<gene>
    <name evidence="2" type="ORF">BJ992_002947</name>
</gene>
<dbReference type="Pfam" id="PF00903">
    <property type="entry name" value="Glyoxalase"/>
    <property type="match status" value="1"/>
</dbReference>
<name>A0A7X0IE10_9ACTN</name>
<feature type="domain" description="VOC" evidence="1">
    <location>
        <begin position="139"/>
        <end position="253"/>
    </location>
</feature>
<dbReference type="EMBL" id="JACHIU010000001">
    <property type="protein sequence ID" value="MBB6473516.1"/>
    <property type="molecule type" value="Genomic_DNA"/>
</dbReference>
<dbReference type="PANTHER" id="PTHR33993:SF14">
    <property type="entry name" value="GB|AAF24581.1"/>
    <property type="match status" value="1"/>
</dbReference>
<dbReference type="PANTHER" id="PTHR33993">
    <property type="entry name" value="GLYOXALASE-RELATED"/>
    <property type="match status" value="1"/>
</dbReference>
<evidence type="ECO:0000313" key="2">
    <source>
        <dbReference type="EMBL" id="MBB6473516.1"/>
    </source>
</evidence>
<keyword evidence="3" id="KW-1185">Reference proteome</keyword>
<dbReference type="InterPro" id="IPR004360">
    <property type="entry name" value="Glyas_Fos-R_dOase_dom"/>
</dbReference>
<dbReference type="InterPro" id="IPR029068">
    <property type="entry name" value="Glyas_Bleomycin-R_OHBP_Dase"/>
</dbReference>
<feature type="domain" description="VOC" evidence="1">
    <location>
        <begin position="10"/>
        <end position="125"/>
    </location>
</feature>
<comment type="caution">
    <text evidence="2">The sequence shown here is derived from an EMBL/GenBank/DDBJ whole genome shotgun (WGS) entry which is preliminary data.</text>
</comment>
<dbReference type="InterPro" id="IPR037523">
    <property type="entry name" value="VOC_core"/>
</dbReference>
<organism evidence="2 3">
    <name type="scientific">Sphaerisporangium rubeum</name>
    <dbReference type="NCBI Taxonomy" id="321317"/>
    <lineage>
        <taxon>Bacteria</taxon>
        <taxon>Bacillati</taxon>
        <taxon>Actinomycetota</taxon>
        <taxon>Actinomycetes</taxon>
        <taxon>Streptosporangiales</taxon>
        <taxon>Streptosporangiaceae</taxon>
        <taxon>Sphaerisporangium</taxon>
    </lineage>
</organism>
<reference evidence="2 3" key="1">
    <citation type="submission" date="2020-08" db="EMBL/GenBank/DDBJ databases">
        <title>Sequencing the genomes of 1000 actinobacteria strains.</title>
        <authorList>
            <person name="Klenk H.-P."/>
        </authorList>
    </citation>
    <scope>NUCLEOTIDE SEQUENCE [LARGE SCALE GENOMIC DNA]</scope>
    <source>
        <strain evidence="2 3">DSM 44936</strain>
    </source>
</reference>
<sequence>MPTRTGYRPGLPCYADLASPDVAASAAFYAALFGWSAERDRGQDGGGYVRFTLRGVPVAGAGPTFSVGRPAAWNSYFAAEDAESAALRVKEAGGHVVTGPAEIGDEGAMAVFHDPEGAAFMVWQAGRGHGAGLAGEPGALCRFELWTRDPVGAMAFYPEVFGWETRGGQDGEPGAVWLTDGRFAAGLRPMEDGVPQEVPAHWLVHFGVADCDEAADLGVRWGGRVLREPRDLPSGRRAVLADPHGARFAVLAAAPAR</sequence>
<dbReference type="Gene3D" id="3.10.180.10">
    <property type="entry name" value="2,3-Dihydroxybiphenyl 1,2-Dioxygenase, domain 1"/>
    <property type="match status" value="2"/>
</dbReference>
<evidence type="ECO:0000313" key="3">
    <source>
        <dbReference type="Proteomes" id="UP000555564"/>
    </source>
</evidence>
<evidence type="ECO:0000259" key="1">
    <source>
        <dbReference type="PROSITE" id="PS51819"/>
    </source>
</evidence>
<dbReference type="SUPFAM" id="SSF54593">
    <property type="entry name" value="Glyoxalase/Bleomycin resistance protein/Dihydroxybiphenyl dioxygenase"/>
    <property type="match status" value="2"/>
</dbReference>
<dbReference type="RefSeq" id="WP_184981326.1">
    <property type="nucleotide sequence ID" value="NZ_BAAALO010000065.1"/>
</dbReference>
<accession>A0A7X0IE10</accession>
<dbReference type="Pfam" id="PF18029">
    <property type="entry name" value="Glyoxalase_6"/>
    <property type="match status" value="1"/>
</dbReference>
<dbReference type="InterPro" id="IPR041581">
    <property type="entry name" value="Glyoxalase_6"/>
</dbReference>
<dbReference type="InterPro" id="IPR052164">
    <property type="entry name" value="Anthracycline_SecMetBiosynth"/>
</dbReference>
<proteinExistence type="predicted"/>
<protein>
    <recommendedName>
        <fullName evidence="1">VOC domain-containing protein</fullName>
    </recommendedName>
</protein>